<dbReference type="InterPro" id="IPR016032">
    <property type="entry name" value="Sig_transdc_resp-reg_C-effctor"/>
</dbReference>
<dbReference type="EMBL" id="SGXM01000004">
    <property type="protein sequence ID" value="RZT36599.1"/>
    <property type="molecule type" value="Genomic_DNA"/>
</dbReference>
<dbReference type="GO" id="GO:0006355">
    <property type="term" value="P:regulation of DNA-templated transcription"/>
    <property type="evidence" value="ECO:0007669"/>
    <property type="project" value="InterPro"/>
</dbReference>
<protein>
    <submittedName>
        <fullName evidence="5">Regulatory LuxR family protein</fullName>
    </submittedName>
</protein>
<keyword evidence="3" id="KW-0804">Transcription</keyword>
<comment type="caution">
    <text evidence="5">The sequence shown here is derived from an EMBL/GenBank/DDBJ whole genome shotgun (WGS) entry which is preliminary data.</text>
</comment>
<dbReference type="SUPFAM" id="SSF46894">
    <property type="entry name" value="C-terminal effector domain of the bipartite response regulators"/>
    <property type="match status" value="1"/>
</dbReference>
<dbReference type="GO" id="GO:0003677">
    <property type="term" value="F:DNA binding"/>
    <property type="evidence" value="ECO:0007669"/>
    <property type="project" value="UniProtKB-KW"/>
</dbReference>
<dbReference type="CDD" id="cd06170">
    <property type="entry name" value="LuxR_C_like"/>
    <property type="match status" value="1"/>
</dbReference>
<dbReference type="SMART" id="SM00421">
    <property type="entry name" value="HTH_LUXR"/>
    <property type="match status" value="1"/>
</dbReference>
<dbReference type="InterPro" id="IPR000792">
    <property type="entry name" value="Tscrpt_reg_LuxR_C"/>
</dbReference>
<dbReference type="PROSITE" id="PS50043">
    <property type="entry name" value="HTH_LUXR_2"/>
    <property type="match status" value="1"/>
</dbReference>
<dbReference type="PRINTS" id="PR00038">
    <property type="entry name" value="HTHLUXR"/>
</dbReference>
<gene>
    <name evidence="5" type="ORF">EV147_3258</name>
</gene>
<evidence type="ECO:0000313" key="5">
    <source>
        <dbReference type="EMBL" id="RZT36599.1"/>
    </source>
</evidence>
<dbReference type="Proteomes" id="UP000291078">
    <property type="component" value="Unassembled WGS sequence"/>
</dbReference>
<organism evidence="5 6">
    <name type="scientific">Cupriavidus agavae</name>
    <dbReference type="NCBI Taxonomy" id="1001822"/>
    <lineage>
        <taxon>Bacteria</taxon>
        <taxon>Pseudomonadati</taxon>
        <taxon>Pseudomonadota</taxon>
        <taxon>Betaproteobacteria</taxon>
        <taxon>Burkholderiales</taxon>
        <taxon>Burkholderiaceae</taxon>
        <taxon>Cupriavidus</taxon>
    </lineage>
</organism>
<evidence type="ECO:0000256" key="1">
    <source>
        <dbReference type="ARBA" id="ARBA00023015"/>
    </source>
</evidence>
<dbReference type="Gene3D" id="1.10.10.10">
    <property type="entry name" value="Winged helix-like DNA-binding domain superfamily/Winged helix DNA-binding domain"/>
    <property type="match status" value="1"/>
</dbReference>
<evidence type="ECO:0000259" key="4">
    <source>
        <dbReference type="PROSITE" id="PS50043"/>
    </source>
</evidence>
<keyword evidence="2" id="KW-0238">DNA-binding</keyword>
<reference evidence="5 6" key="1">
    <citation type="journal article" date="2015" name="Stand. Genomic Sci.">
        <title>Genomic Encyclopedia of Bacterial and Archaeal Type Strains, Phase III: the genomes of soil and plant-associated and newly described type strains.</title>
        <authorList>
            <person name="Whitman W.B."/>
            <person name="Woyke T."/>
            <person name="Klenk H.P."/>
            <person name="Zhou Y."/>
            <person name="Lilburn T.G."/>
            <person name="Beck B.J."/>
            <person name="De Vos P."/>
            <person name="Vandamme P."/>
            <person name="Eisen J.A."/>
            <person name="Garrity G."/>
            <person name="Hugenholtz P."/>
            <person name="Kyrpides N.C."/>
        </authorList>
    </citation>
    <scope>NUCLEOTIDE SEQUENCE [LARGE SCALE GENOMIC DNA]</scope>
    <source>
        <strain evidence="5 6">ASC-9842</strain>
    </source>
</reference>
<keyword evidence="6" id="KW-1185">Reference proteome</keyword>
<evidence type="ECO:0000256" key="3">
    <source>
        <dbReference type="ARBA" id="ARBA00023163"/>
    </source>
</evidence>
<name>A0A4V2FGF5_9BURK</name>
<dbReference type="Pfam" id="PF00196">
    <property type="entry name" value="GerE"/>
    <property type="match status" value="1"/>
</dbReference>
<feature type="domain" description="HTH luxR-type" evidence="4">
    <location>
        <begin position="173"/>
        <end position="238"/>
    </location>
</feature>
<dbReference type="PANTHER" id="PTHR44688">
    <property type="entry name" value="DNA-BINDING TRANSCRIPTIONAL ACTIVATOR DEVR_DOSR"/>
    <property type="match status" value="1"/>
</dbReference>
<accession>A0A4V2FGF5</accession>
<sequence>MRAAVLEARPLVGIGIQRVLHRIAEIEASSVVSPQLGGASSLRSIELLVVGELLQGYSPAMLELLGSASAVRCVLYMGPAGEVQWMPPRQIPPLLSWLPEHASPEAIEHTVRVLIASLRAAGVPAEDDSPDLRAGHVASPTCQGGGEPIVIDPRLFATPLVQPMRRAVSDCVTEARLLNLTQRQYDVLVLLSKGMSIKLISRRLHISVPTVKSHTLQIYRRLAASNKTEAVFVAREKGARLEAVSTGAAGAGAVDNAAA</sequence>
<dbReference type="InterPro" id="IPR036388">
    <property type="entry name" value="WH-like_DNA-bd_sf"/>
</dbReference>
<evidence type="ECO:0000313" key="6">
    <source>
        <dbReference type="Proteomes" id="UP000291078"/>
    </source>
</evidence>
<proteinExistence type="predicted"/>
<dbReference type="AlphaFoldDB" id="A0A4V2FGF5"/>
<dbReference type="OrthoDB" id="1806906at2"/>
<keyword evidence="1" id="KW-0805">Transcription regulation</keyword>
<evidence type="ECO:0000256" key="2">
    <source>
        <dbReference type="ARBA" id="ARBA00023125"/>
    </source>
</evidence>
<dbReference type="RefSeq" id="WP_130392243.1">
    <property type="nucleotide sequence ID" value="NZ_SGXM01000004.1"/>
</dbReference>
<dbReference type="PANTHER" id="PTHR44688:SF16">
    <property type="entry name" value="DNA-BINDING TRANSCRIPTIONAL ACTIVATOR DEVR_DOSR"/>
    <property type="match status" value="1"/>
</dbReference>